<evidence type="ECO:0000313" key="3">
    <source>
        <dbReference type="EMBL" id="AXI77928.1"/>
    </source>
</evidence>
<feature type="domain" description="Bacterial transcriptional activator" evidence="2">
    <location>
        <begin position="547"/>
        <end position="686"/>
    </location>
</feature>
<dbReference type="Proteomes" id="UP000249340">
    <property type="component" value="Chromosome"/>
</dbReference>
<dbReference type="InterPro" id="IPR036388">
    <property type="entry name" value="WH-like_DNA-bd_sf"/>
</dbReference>
<dbReference type="SMART" id="SM00028">
    <property type="entry name" value="TPR"/>
    <property type="match status" value="4"/>
</dbReference>
<dbReference type="GO" id="GO:0003677">
    <property type="term" value="F:DNA binding"/>
    <property type="evidence" value="ECO:0007669"/>
    <property type="project" value="InterPro"/>
</dbReference>
<dbReference type="GO" id="GO:0000160">
    <property type="term" value="P:phosphorelay signal transduction system"/>
    <property type="evidence" value="ECO:0007669"/>
    <property type="project" value="UniProtKB-KW"/>
</dbReference>
<reference evidence="4" key="1">
    <citation type="submission" date="2018-07" db="EMBL/GenBank/DDBJ databases">
        <title>Streptacidiphilus bronchialis DSM 106435 chromosome.</title>
        <authorList>
            <person name="Batra D."/>
            <person name="Gulvik C.A."/>
        </authorList>
    </citation>
    <scope>NUCLEOTIDE SEQUENCE [LARGE SCALE GENOMIC DNA]</scope>
    <source>
        <strain evidence="4">DSM 106435</strain>
    </source>
</reference>
<dbReference type="InterPro" id="IPR016032">
    <property type="entry name" value="Sig_transdc_resp-reg_C-effctor"/>
</dbReference>
<dbReference type="Gene3D" id="1.10.10.10">
    <property type="entry name" value="Winged helix-like DNA-binding domain superfamily/Winged helix DNA-binding domain"/>
    <property type="match status" value="1"/>
</dbReference>
<dbReference type="Pfam" id="PF03704">
    <property type="entry name" value="BTAD"/>
    <property type="match status" value="1"/>
</dbReference>
<name>A0A345SW23_9ACTN</name>
<dbReference type="SUPFAM" id="SSF48452">
    <property type="entry name" value="TPR-like"/>
    <property type="match status" value="2"/>
</dbReference>
<dbReference type="RefSeq" id="WP_114914321.1">
    <property type="nucleotide sequence ID" value="NZ_CP031264.1"/>
</dbReference>
<sequence>MESALREGRHLAALPADAPLPAASAWRLGRLLHQRGEFDAAESLYRRAALPTGDAGDTGDTGDAEPCWGDRAQVLAGWSASRWARGDGPQARRLADEAVQAAERSRDDAALAAAYLAQALAAFSEGDRAANAYAYARAFAAAERAGDIELQLRIRSNTGSRLVEEGRCREAVDELTEAIGLGEPAAQRTLLALALHNRAEAWLGLSELDAARGDADRALTLWQQEGSPLAAFGLLMIARVHLTRGSPWQAASAYREALAMAEPDGNAQVVAQAWAGLARACHADDPAEAVHCADRALALPSAAGPVTGELAAGWVALCSGDAAAAARYAARVRSEAGRRRDPAGLAEAMELAALAVHLAPPTGAAARGPAARRAPGLVEAAAIWGDIGNEVALATNALLRARCAGDRLAEDVAWQRLHRLGVRDDVWHIAGPLAAIGPPPVPEVAVETLGHFAVRLAGTPLPPADWQSRKARELVKVLAGRLGRPVTRTALAALLWPQVPSEVAHRRLSVLISTVRAVLDPARRHPADRFLVTDPATVRIDTDHVALDTVRFHAAARAALAADAAAQRSRDAAADADPVGRLEVAAAMYTGDFCDDGELTGEWSEQPRAALAELHRDLVRTLARRCLRLGRPDAAAGWYLRLTGQDGYDESAHLGLVAALSAAGRHGEALRRYREYVARMAEIEVRPAPFPTPPNL</sequence>
<evidence type="ECO:0000256" key="1">
    <source>
        <dbReference type="ARBA" id="ARBA00023012"/>
    </source>
</evidence>
<organism evidence="3 4">
    <name type="scientific">Peterkaempfera bronchialis</name>
    <dbReference type="NCBI Taxonomy" id="2126346"/>
    <lineage>
        <taxon>Bacteria</taxon>
        <taxon>Bacillati</taxon>
        <taxon>Actinomycetota</taxon>
        <taxon>Actinomycetes</taxon>
        <taxon>Kitasatosporales</taxon>
        <taxon>Streptomycetaceae</taxon>
        <taxon>Peterkaempfera</taxon>
    </lineage>
</organism>
<dbReference type="InterPro" id="IPR051677">
    <property type="entry name" value="AfsR-DnrI-RedD_regulator"/>
</dbReference>
<dbReference type="EMBL" id="CP031264">
    <property type="protein sequence ID" value="AXI77928.1"/>
    <property type="molecule type" value="Genomic_DNA"/>
</dbReference>
<keyword evidence="1" id="KW-0902">Two-component regulatory system</keyword>
<accession>A0A345SW23</accession>
<protein>
    <recommendedName>
        <fullName evidence="2">Bacterial transcriptional activator domain-containing protein</fullName>
    </recommendedName>
</protein>
<dbReference type="OrthoDB" id="3203171at2"/>
<dbReference type="InterPro" id="IPR019734">
    <property type="entry name" value="TPR_rpt"/>
</dbReference>
<proteinExistence type="predicted"/>
<dbReference type="PANTHER" id="PTHR35807">
    <property type="entry name" value="TRANSCRIPTIONAL REGULATOR REDD-RELATED"/>
    <property type="match status" value="1"/>
</dbReference>
<gene>
    <name evidence="3" type="ORF">C7M71_011260</name>
</gene>
<evidence type="ECO:0000313" key="4">
    <source>
        <dbReference type="Proteomes" id="UP000249340"/>
    </source>
</evidence>
<dbReference type="Gene3D" id="1.25.40.10">
    <property type="entry name" value="Tetratricopeptide repeat domain"/>
    <property type="match status" value="4"/>
</dbReference>
<dbReference type="AlphaFoldDB" id="A0A345SW23"/>
<keyword evidence="4" id="KW-1185">Reference proteome</keyword>
<dbReference type="InterPro" id="IPR011990">
    <property type="entry name" value="TPR-like_helical_dom_sf"/>
</dbReference>
<evidence type="ECO:0000259" key="2">
    <source>
        <dbReference type="SMART" id="SM01043"/>
    </source>
</evidence>
<dbReference type="InterPro" id="IPR005158">
    <property type="entry name" value="BTAD"/>
</dbReference>
<dbReference type="SUPFAM" id="SSF46894">
    <property type="entry name" value="C-terminal effector domain of the bipartite response regulators"/>
    <property type="match status" value="1"/>
</dbReference>
<dbReference type="SMART" id="SM01043">
    <property type="entry name" value="BTAD"/>
    <property type="match status" value="1"/>
</dbReference>
<dbReference type="GO" id="GO:0006355">
    <property type="term" value="P:regulation of DNA-templated transcription"/>
    <property type="evidence" value="ECO:0007669"/>
    <property type="project" value="InterPro"/>
</dbReference>
<dbReference type="KEGG" id="stri:C7M71_011260"/>